<dbReference type="GO" id="GO:0031505">
    <property type="term" value="P:fungal-type cell wall organization"/>
    <property type="evidence" value="ECO:0007669"/>
    <property type="project" value="TreeGrafter"/>
</dbReference>
<dbReference type="Proteomes" id="UP001271007">
    <property type="component" value="Unassembled WGS sequence"/>
</dbReference>
<keyword evidence="5" id="KW-1185">Reference proteome</keyword>
<protein>
    <recommendedName>
        <fullName evidence="3">Cell wall mannoprotein PIR1-like C-terminal domain-containing protein</fullName>
    </recommendedName>
</protein>
<evidence type="ECO:0000256" key="1">
    <source>
        <dbReference type="SAM" id="MobiDB-lite"/>
    </source>
</evidence>
<feature type="compositionally biased region" description="Low complexity" evidence="1">
    <location>
        <begin position="254"/>
        <end position="269"/>
    </location>
</feature>
<organism evidence="4 5">
    <name type="scientific">Extremus antarcticus</name>
    <dbReference type="NCBI Taxonomy" id="702011"/>
    <lineage>
        <taxon>Eukaryota</taxon>
        <taxon>Fungi</taxon>
        <taxon>Dikarya</taxon>
        <taxon>Ascomycota</taxon>
        <taxon>Pezizomycotina</taxon>
        <taxon>Dothideomycetes</taxon>
        <taxon>Dothideomycetidae</taxon>
        <taxon>Mycosphaerellales</taxon>
        <taxon>Extremaceae</taxon>
        <taxon>Extremus</taxon>
    </lineage>
</organism>
<feature type="region of interest" description="Disordered" evidence="1">
    <location>
        <begin position="207"/>
        <end position="269"/>
    </location>
</feature>
<feature type="signal peptide" evidence="2">
    <location>
        <begin position="1"/>
        <end position="16"/>
    </location>
</feature>
<feature type="domain" description="Cell wall mannoprotein PIR1-like C-terminal" evidence="3">
    <location>
        <begin position="77"/>
        <end position="149"/>
    </location>
</feature>
<evidence type="ECO:0000259" key="3">
    <source>
        <dbReference type="Pfam" id="PF22799"/>
    </source>
</evidence>
<gene>
    <name evidence="4" type="ORF">LTR09_009673</name>
</gene>
<sequence length="292" mass="28782">MRTTFTTFALAALALADPLPQGVTSAIAPSGTPPAECSENYNGVFQIAPVDSASKRSLGKRQDLENTDPLGITLKNGILLDPVGRTGYVASNSQFQFDAPPQAGAIYTAGFSICANGSLMIGNDATWYKCLSGTFFNLYLDNGAGQCQECYLVASKIADARGSASSVSASLTGTTGVVVTSTRVNGTSGLSTATGGTMGNGTMTGSSSGVVGAGTTKPTGTGAGKTTSTVKETTTTGGQQTTTGGQTTGGGNGNAASQTSATSTSSTGAAEAMGPVGGSFGFVAAVLALLAI</sequence>
<dbReference type="Pfam" id="PF22799">
    <property type="entry name" value="PIR1-like_C"/>
    <property type="match status" value="1"/>
</dbReference>
<dbReference type="AlphaFoldDB" id="A0AAJ0D8H5"/>
<evidence type="ECO:0000256" key="2">
    <source>
        <dbReference type="SAM" id="SignalP"/>
    </source>
</evidence>
<dbReference type="InterPro" id="IPR054508">
    <property type="entry name" value="PIR1-like_C"/>
</dbReference>
<evidence type="ECO:0000313" key="5">
    <source>
        <dbReference type="Proteomes" id="UP001271007"/>
    </source>
</evidence>
<proteinExistence type="predicted"/>
<dbReference type="PANTHER" id="PTHR47254">
    <property type="entry name" value="CELL WALL MANNOPROTEIN CIS3-RELATED"/>
    <property type="match status" value="1"/>
</dbReference>
<dbReference type="PANTHER" id="PTHR47254:SF2">
    <property type="entry name" value="COVALENTLY-LINKED CELL WALL PROTEIN"/>
    <property type="match status" value="1"/>
</dbReference>
<accession>A0AAJ0D8H5</accession>
<comment type="caution">
    <text evidence="4">The sequence shown here is derived from an EMBL/GenBank/DDBJ whole genome shotgun (WGS) entry which is preliminary data.</text>
</comment>
<reference evidence="4" key="1">
    <citation type="submission" date="2023-04" db="EMBL/GenBank/DDBJ databases">
        <title>Black Yeasts Isolated from many extreme environments.</title>
        <authorList>
            <person name="Coleine C."/>
            <person name="Stajich J.E."/>
            <person name="Selbmann L."/>
        </authorList>
    </citation>
    <scope>NUCLEOTIDE SEQUENCE</scope>
    <source>
        <strain evidence="4">CCFEE 5312</strain>
    </source>
</reference>
<dbReference type="GO" id="GO:0009277">
    <property type="term" value="C:fungal-type cell wall"/>
    <property type="evidence" value="ECO:0007669"/>
    <property type="project" value="TreeGrafter"/>
</dbReference>
<feature type="compositionally biased region" description="Low complexity" evidence="1">
    <location>
        <begin position="207"/>
        <end position="245"/>
    </location>
</feature>
<keyword evidence="2" id="KW-0732">Signal</keyword>
<dbReference type="InterPro" id="IPR051153">
    <property type="entry name" value="Yeast_CWMannoprotein_PIR"/>
</dbReference>
<evidence type="ECO:0000313" key="4">
    <source>
        <dbReference type="EMBL" id="KAK3049019.1"/>
    </source>
</evidence>
<dbReference type="GO" id="GO:0005199">
    <property type="term" value="F:structural constituent of cell wall"/>
    <property type="evidence" value="ECO:0007669"/>
    <property type="project" value="TreeGrafter"/>
</dbReference>
<name>A0AAJ0D8H5_9PEZI</name>
<dbReference type="EMBL" id="JAWDJX010000043">
    <property type="protein sequence ID" value="KAK3049019.1"/>
    <property type="molecule type" value="Genomic_DNA"/>
</dbReference>
<feature type="chain" id="PRO_5042560353" description="Cell wall mannoprotein PIR1-like C-terminal domain-containing protein" evidence="2">
    <location>
        <begin position="17"/>
        <end position="292"/>
    </location>
</feature>